<dbReference type="InterPro" id="IPR005502">
    <property type="entry name" value="Ribosyl_crysJ1"/>
</dbReference>
<dbReference type="HOGENOM" id="CLU_046767_0_0_7"/>
<comment type="cofactor">
    <cofactor evidence="3">
        <name>Mg(2+)</name>
        <dbReference type="ChEBI" id="CHEBI:18420"/>
    </cofactor>
    <text evidence="3">Binds 2 magnesium ions per subunit.</text>
</comment>
<dbReference type="PANTHER" id="PTHR16222">
    <property type="entry name" value="ADP-RIBOSYLGLYCOHYDROLASE"/>
    <property type="match status" value="1"/>
</dbReference>
<keyword evidence="3" id="KW-0460">Magnesium</keyword>
<proteinExistence type="inferred from homology"/>
<evidence type="ECO:0000313" key="4">
    <source>
        <dbReference type="EMBL" id="EIG53560.1"/>
    </source>
</evidence>
<accession>I2Q1A4</accession>
<dbReference type="EMBL" id="JH600068">
    <property type="protein sequence ID" value="EIG53560.1"/>
    <property type="molecule type" value="Genomic_DNA"/>
</dbReference>
<name>I2Q1A4_9BACT</name>
<dbReference type="InterPro" id="IPR050792">
    <property type="entry name" value="ADP-ribosylglycohydrolase"/>
</dbReference>
<dbReference type="STRING" id="596152.DesU5LDRAFT_1883"/>
<gene>
    <name evidence="4" type="ORF">DesU5LDRAFT_1883</name>
</gene>
<dbReference type="OrthoDB" id="5297797at2"/>
<keyword evidence="3" id="KW-0479">Metal-binding</keyword>
<protein>
    <submittedName>
        <fullName evidence="4">ADP-ribosylglycohydrolase</fullName>
    </submittedName>
</protein>
<dbReference type="AlphaFoldDB" id="I2Q1A4"/>
<dbReference type="InterPro" id="IPR036705">
    <property type="entry name" value="Ribosyl_crysJ1_sf"/>
</dbReference>
<dbReference type="GO" id="GO:0016787">
    <property type="term" value="F:hydrolase activity"/>
    <property type="evidence" value="ECO:0007669"/>
    <property type="project" value="UniProtKB-KW"/>
</dbReference>
<dbReference type="eggNOG" id="COG1397">
    <property type="taxonomic scope" value="Bacteria"/>
</dbReference>
<feature type="binding site" evidence="3">
    <location>
        <position position="59"/>
    </location>
    <ligand>
        <name>Mg(2+)</name>
        <dbReference type="ChEBI" id="CHEBI:18420"/>
        <label>1</label>
    </ligand>
</feature>
<evidence type="ECO:0000256" key="1">
    <source>
        <dbReference type="ARBA" id="ARBA00010702"/>
    </source>
</evidence>
<dbReference type="Gene3D" id="1.10.4080.10">
    <property type="entry name" value="ADP-ribosylation/Crystallin J1"/>
    <property type="match status" value="1"/>
</dbReference>
<keyword evidence="2 4" id="KW-0378">Hydrolase</keyword>
<feature type="binding site" evidence="3">
    <location>
        <position position="258"/>
    </location>
    <ligand>
        <name>Mg(2+)</name>
        <dbReference type="ChEBI" id="CHEBI:18420"/>
        <label>1</label>
    </ligand>
</feature>
<evidence type="ECO:0000256" key="3">
    <source>
        <dbReference type="PIRSR" id="PIRSR605502-1"/>
    </source>
</evidence>
<dbReference type="Pfam" id="PF03747">
    <property type="entry name" value="ADP_ribosyl_GH"/>
    <property type="match status" value="1"/>
</dbReference>
<comment type="similarity">
    <text evidence="1">Belongs to the ADP-ribosylglycohydrolase family.</text>
</comment>
<dbReference type="PANTHER" id="PTHR16222:SF24">
    <property type="entry name" value="ADP-RIBOSYLHYDROLASE ARH3"/>
    <property type="match status" value="1"/>
</dbReference>
<sequence length="302" mass="32126">MSEKAKAMVLASFTGDALALGAHWEYDPTALARRYGRVAGYLDPPAGGYHSGKRAGDQTHYGDQTLVLLRSLAERGSFDLDDFARKWRERMATYDGYIDGATRMTLKIFDFGEGPHNSGSNSTDLAGASRVAPLVYALHHNLEALVEAVRSQTKMTHNHAQVIEAAEFFARTAWGVLGGKSPRAALEAAREAGYASAPIGRWLAQGLDSAGEDTVTAIGRLGQTCRVDEAMPGVIHLVVRHERDPAACLTENVMAGGDSAARGMLAGMILGAAHGRAAIPKAWLDGLAARSAIERDLVAIAS</sequence>
<organism evidence="4">
    <name type="scientific">Desulfovibrio sp. U5L</name>
    <dbReference type="NCBI Taxonomy" id="596152"/>
    <lineage>
        <taxon>Bacteria</taxon>
        <taxon>Pseudomonadati</taxon>
        <taxon>Thermodesulfobacteriota</taxon>
        <taxon>Desulfovibrionia</taxon>
        <taxon>Desulfovibrionales</taxon>
        <taxon>Desulfovibrionaceae</taxon>
        <taxon>Desulfovibrio</taxon>
    </lineage>
</organism>
<dbReference type="GO" id="GO:0046872">
    <property type="term" value="F:metal ion binding"/>
    <property type="evidence" value="ECO:0007669"/>
    <property type="project" value="UniProtKB-KW"/>
</dbReference>
<reference evidence="4" key="1">
    <citation type="submission" date="2011-11" db="EMBL/GenBank/DDBJ databases">
        <title>Improved High-Quality Draft sequence of Desulfovibrio sp. U5L.</title>
        <authorList>
            <consortium name="US DOE Joint Genome Institute"/>
            <person name="Lucas S."/>
            <person name="Han J."/>
            <person name="Lapidus A."/>
            <person name="Cheng J.-F."/>
            <person name="Goodwin L."/>
            <person name="Pitluck S."/>
            <person name="Peters L."/>
            <person name="Ovchinnikova G."/>
            <person name="Held B."/>
            <person name="Detter J.C."/>
            <person name="Han C."/>
            <person name="Tapia R."/>
            <person name="Land M."/>
            <person name="Hauser L."/>
            <person name="Kyrpides N."/>
            <person name="Ivanova N."/>
            <person name="Pagani I."/>
            <person name="Gabster J."/>
            <person name="Walker C."/>
            <person name="Stolyar S."/>
            <person name="Stahl D."/>
            <person name="Arkin A."/>
            <person name="Dehal P."/>
            <person name="Hazen T."/>
            <person name="Woyke T."/>
        </authorList>
    </citation>
    <scope>NUCLEOTIDE SEQUENCE [LARGE SCALE GENOMIC DNA]</scope>
    <source>
        <strain evidence="4">U5L</strain>
    </source>
</reference>
<evidence type="ECO:0000256" key="2">
    <source>
        <dbReference type="ARBA" id="ARBA00022801"/>
    </source>
</evidence>
<dbReference type="SUPFAM" id="SSF101478">
    <property type="entry name" value="ADP-ribosylglycohydrolase"/>
    <property type="match status" value="1"/>
</dbReference>